<keyword evidence="2" id="KW-0472">Membrane</keyword>
<keyword evidence="2" id="KW-1133">Transmembrane helix</keyword>
<proteinExistence type="predicted"/>
<evidence type="ECO:0000256" key="2">
    <source>
        <dbReference type="SAM" id="Phobius"/>
    </source>
</evidence>
<evidence type="ECO:0000259" key="3">
    <source>
        <dbReference type="Pfam" id="PF14780"/>
    </source>
</evidence>
<feature type="compositionally biased region" description="Basic residues" evidence="1">
    <location>
        <begin position="237"/>
        <end position="252"/>
    </location>
</feature>
<evidence type="ECO:0000313" key="4">
    <source>
        <dbReference type="EMBL" id="RMZ53032.1"/>
    </source>
</evidence>
<name>A0A3M7KUL0_AUXPR</name>
<organism evidence="4 5">
    <name type="scientific">Auxenochlorella protothecoides</name>
    <name type="common">Green microalga</name>
    <name type="synonym">Chlorella protothecoides</name>
    <dbReference type="NCBI Taxonomy" id="3075"/>
    <lineage>
        <taxon>Eukaryota</taxon>
        <taxon>Viridiplantae</taxon>
        <taxon>Chlorophyta</taxon>
        <taxon>core chlorophytes</taxon>
        <taxon>Trebouxiophyceae</taxon>
        <taxon>Chlorellales</taxon>
        <taxon>Chlorellaceae</taxon>
        <taxon>Auxenochlorella</taxon>
    </lineage>
</organism>
<dbReference type="InterPro" id="IPR027951">
    <property type="entry name" value="Nepro_N"/>
</dbReference>
<dbReference type="PANTHER" id="PTHR34786">
    <property type="entry name" value="OS09G0504900 PROTEIN"/>
    <property type="match status" value="1"/>
</dbReference>
<feature type="region of interest" description="Disordered" evidence="1">
    <location>
        <begin position="186"/>
        <end position="252"/>
    </location>
</feature>
<dbReference type="AlphaFoldDB" id="A0A3M7KUL0"/>
<accession>A0A3M7KUL0</accession>
<dbReference type="PANTHER" id="PTHR34786:SF1">
    <property type="entry name" value="OS09G0504900 PROTEIN"/>
    <property type="match status" value="1"/>
</dbReference>
<gene>
    <name evidence="4" type="ORF">APUTEX25_001151</name>
</gene>
<reference evidence="5" key="1">
    <citation type="journal article" date="2018" name="Algal Res.">
        <title>Characterization of plant carbon substrate utilization by Auxenochlorella protothecoides.</title>
        <authorList>
            <person name="Vogler B.W."/>
            <person name="Starkenburg S.R."/>
            <person name="Sudasinghe N."/>
            <person name="Schambach J.Y."/>
            <person name="Rollin J.A."/>
            <person name="Pattathil S."/>
            <person name="Barry A.N."/>
        </authorList>
    </citation>
    <scope>NUCLEOTIDE SEQUENCE [LARGE SCALE GENOMIC DNA]</scope>
    <source>
        <strain evidence="5">UTEX 25</strain>
    </source>
</reference>
<sequence>MLDMETMVLDRLLYRNKHQHRHAKYFQQLREVRRGLRSLASLQLDAALRALHDALQAGASRHALPTISMHLSLGHEQRLLPSHQAAMSVLQRLLAAARLVPRLLGALQRAARQLAAQLALTFFVPLCLTCLSLLGRIWVLCSQLLLDVISHPGPLLELQARKEMHPDRLTGAGAAGPPLLLDASASARKRRRRAAGGGTAEEQAAGAQKSWEDWVEGPPTTAGPASAPPELQPPRRPAARGRGGPRGRGRRY</sequence>
<dbReference type="Pfam" id="PF14780">
    <property type="entry name" value="NEPRO_N"/>
    <property type="match status" value="1"/>
</dbReference>
<protein>
    <recommendedName>
        <fullName evidence="3">Nucleolus and neural progenitor protein-like N-terminal domain-containing protein</fullName>
    </recommendedName>
</protein>
<keyword evidence="2" id="KW-0812">Transmembrane</keyword>
<evidence type="ECO:0000256" key="1">
    <source>
        <dbReference type="SAM" id="MobiDB-lite"/>
    </source>
</evidence>
<feature type="compositionally biased region" description="Low complexity" evidence="1">
    <location>
        <begin position="200"/>
        <end position="209"/>
    </location>
</feature>
<dbReference type="Proteomes" id="UP000279271">
    <property type="component" value="Unassembled WGS sequence"/>
</dbReference>
<feature type="compositionally biased region" description="Pro residues" evidence="1">
    <location>
        <begin position="226"/>
        <end position="236"/>
    </location>
</feature>
<comment type="caution">
    <text evidence="4">The sequence shown here is derived from an EMBL/GenBank/DDBJ whole genome shotgun (WGS) entry which is preliminary data.</text>
</comment>
<evidence type="ECO:0000313" key="5">
    <source>
        <dbReference type="Proteomes" id="UP000279271"/>
    </source>
</evidence>
<dbReference type="EMBL" id="QOKY01000202">
    <property type="protein sequence ID" value="RMZ53032.1"/>
    <property type="molecule type" value="Genomic_DNA"/>
</dbReference>
<feature type="domain" description="Nucleolus and neural progenitor protein-like N-terminal" evidence="3">
    <location>
        <begin position="2"/>
        <end position="149"/>
    </location>
</feature>
<feature type="transmembrane region" description="Helical" evidence="2">
    <location>
        <begin position="118"/>
        <end position="139"/>
    </location>
</feature>